<dbReference type="GO" id="GO:0000156">
    <property type="term" value="F:phosphorelay response regulator activity"/>
    <property type="evidence" value="ECO:0007669"/>
    <property type="project" value="InterPro"/>
</dbReference>
<dbReference type="GO" id="GO:0003677">
    <property type="term" value="F:DNA binding"/>
    <property type="evidence" value="ECO:0007669"/>
    <property type="project" value="InterPro"/>
</dbReference>
<evidence type="ECO:0000259" key="2">
    <source>
        <dbReference type="PROSITE" id="PS50110"/>
    </source>
</evidence>
<evidence type="ECO:0000313" key="4">
    <source>
        <dbReference type="EMBL" id="NMH28070.1"/>
    </source>
</evidence>
<protein>
    <submittedName>
        <fullName evidence="4">Response regulator transcription factor</fullName>
    </submittedName>
</protein>
<dbReference type="SUPFAM" id="SSF52172">
    <property type="entry name" value="CheY-like"/>
    <property type="match status" value="1"/>
</dbReference>
<dbReference type="InterPro" id="IPR007492">
    <property type="entry name" value="LytTR_DNA-bd_dom"/>
</dbReference>
<name>A0A972FUX2_9FLAO</name>
<keyword evidence="1" id="KW-0597">Phosphoprotein</keyword>
<reference evidence="4" key="1">
    <citation type="submission" date="2020-02" db="EMBL/GenBank/DDBJ databases">
        <title>Flavobacterium sp. genome.</title>
        <authorList>
            <person name="Jung H.S."/>
            <person name="Baek J.H."/>
            <person name="Jeon C.O."/>
        </authorList>
    </citation>
    <scope>NUCLEOTIDE SEQUENCE</scope>
    <source>
        <strain evidence="4">SE-s28</strain>
    </source>
</reference>
<dbReference type="PROSITE" id="PS50930">
    <property type="entry name" value="HTH_LYTTR"/>
    <property type="match status" value="1"/>
</dbReference>
<dbReference type="Pfam" id="PF04397">
    <property type="entry name" value="LytTR"/>
    <property type="match status" value="1"/>
</dbReference>
<dbReference type="SMART" id="SM00850">
    <property type="entry name" value="LytTR"/>
    <property type="match status" value="1"/>
</dbReference>
<organism evidence="4 5">
    <name type="scientific">Flavobacterium silvaticum</name>
    <dbReference type="NCBI Taxonomy" id="1852020"/>
    <lineage>
        <taxon>Bacteria</taxon>
        <taxon>Pseudomonadati</taxon>
        <taxon>Bacteroidota</taxon>
        <taxon>Flavobacteriia</taxon>
        <taxon>Flavobacteriales</taxon>
        <taxon>Flavobacteriaceae</taxon>
        <taxon>Flavobacterium</taxon>
    </lineage>
</organism>
<feature type="modified residue" description="4-aspartylphosphate" evidence="1">
    <location>
        <position position="55"/>
    </location>
</feature>
<dbReference type="SMART" id="SM00448">
    <property type="entry name" value="REC"/>
    <property type="match status" value="1"/>
</dbReference>
<evidence type="ECO:0000259" key="3">
    <source>
        <dbReference type="PROSITE" id="PS50930"/>
    </source>
</evidence>
<dbReference type="PANTHER" id="PTHR37299:SF1">
    <property type="entry name" value="STAGE 0 SPORULATION PROTEIN A HOMOLOG"/>
    <property type="match status" value="1"/>
</dbReference>
<gene>
    <name evidence="4" type="ORF">G6047_08500</name>
</gene>
<sequence>MILSCIAVDDEPLALKMMASYIEQTPALKLVSTFSNGIAALKAINESPVDLLFLDIRMNDLSGIELAKLLEPYKADGNLRIIFTTAYDQYALEGYKVEALDYLLKPFSYDDFLKAVNKAVKYYELIRKTGVDEVEKPVEIPSAEKSYIYVKVEYQLVRIATEEITYLESDKDYIKIYIENQPKPIVSLMSMKAIEEKLPKDKFMRIHRSFIVSLDKIKAATKGTIEVAGKTIPVTDQYREQFAAFFKSWQ</sequence>
<feature type="domain" description="Response regulatory" evidence="2">
    <location>
        <begin position="4"/>
        <end position="120"/>
    </location>
</feature>
<feature type="domain" description="HTH LytTR-type" evidence="3">
    <location>
        <begin position="148"/>
        <end position="218"/>
    </location>
</feature>
<dbReference type="EMBL" id="JAAMPU010000104">
    <property type="protein sequence ID" value="NMH28070.1"/>
    <property type="molecule type" value="Genomic_DNA"/>
</dbReference>
<dbReference type="Pfam" id="PF00072">
    <property type="entry name" value="Response_reg"/>
    <property type="match status" value="1"/>
</dbReference>
<evidence type="ECO:0000313" key="5">
    <source>
        <dbReference type="Proteomes" id="UP000712080"/>
    </source>
</evidence>
<dbReference type="PANTHER" id="PTHR37299">
    <property type="entry name" value="TRANSCRIPTIONAL REGULATOR-RELATED"/>
    <property type="match status" value="1"/>
</dbReference>
<dbReference type="RefSeq" id="WP_169527180.1">
    <property type="nucleotide sequence ID" value="NZ_JAAMPU010000104.1"/>
</dbReference>
<evidence type="ECO:0000256" key="1">
    <source>
        <dbReference type="PROSITE-ProRule" id="PRU00169"/>
    </source>
</evidence>
<dbReference type="AlphaFoldDB" id="A0A972FUX2"/>
<dbReference type="InterPro" id="IPR001789">
    <property type="entry name" value="Sig_transdc_resp-reg_receiver"/>
</dbReference>
<dbReference type="Gene3D" id="3.40.50.2300">
    <property type="match status" value="1"/>
</dbReference>
<keyword evidence="5" id="KW-1185">Reference proteome</keyword>
<dbReference type="Proteomes" id="UP000712080">
    <property type="component" value="Unassembled WGS sequence"/>
</dbReference>
<dbReference type="InterPro" id="IPR011006">
    <property type="entry name" value="CheY-like_superfamily"/>
</dbReference>
<comment type="caution">
    <text evidence="4">The sequence shown here is derived from an EMBL/GenBank/DDBJ whole genome shotgun (WGS) entry which is preliminary data.</text>
</comment>
<accession>A0A972FUX2</accession>
<dbReference type="InterPro" id="IPR046947">
    <property type="entry name" value="LytR-like"/>
</dbReference>
<dbReference type="Gene3D" id="2.40.50.1020">
    <property type="entry name" value="LytTr DNA-binding domain"/>
    <property type="match status" value="1"/>
</dbReference>
<dbReference type="PROSITE" id="PS50110">
    <property type="entry name" value="RESPONSE_REGULATORY"/>
    <property type="match status" value="1"/>
</dbReference>
<proteinExistence type="predicted"/>